<evidence type="ECO:0000313" key="6">
    <source>
        <dbReference type="Proteomes" id="UP000509327"/>
    </source>
</evidence>
<feature type="transmembrane region" description="Helical" evidence="1">
    <location>
        <begin position="86"/>
        <end position="107"/>
    </location>
</feature>
<dbReference type="EMBL" id="CP054614">
    <property type="protein sequence ID" value="QKS59420.1"/>
    <property type="molecule type" value="Genomic_DNA"/>
</dbReference>
<keyword evidence="1" id="KW-0812">Transmembrane</keyword>
<feature type="transmembrane region" description="Helical" evidence="1">
    <location>
        <begin position="6"/>
        <end position="26"/>
    </location>
</feature>
<feature type="transmembrane region" description="Helical" evidence="1">
    <location>
        <begin position="122"/>
        <end position="140"/>
    </location>
</feature>
<accession>A0A2V4VXI7</accession>
<feature type="transmembrane region" description="Helical" evidence="1">
    <location>
        <begin position="57"/>
        <end position="79"/>
    </location>
</feature>
<evidence type="ECO:0000313" key="2">
    <source>
        <dbReference type="EMBL" id="PYE52475.1"/>
    </source>
</evidence>
<reference evidence="2 5" key="1">
    <citation type="submission" date="2018-06" db="EMBL/GenBank/DDBJ databases">
        <title>Genomic Encyclopedia of Type Strains, Phase III (KMG-III): the genomes of soil and plant-associated and newly described type strains.</title>
        <authorList>
            <person name="Whitman W."/>
        </authorList>
    </citation>
    <scope>NUCLEOTIDE SEQUENCE [LARGE SCALE GENOMIC DNA]</scope>
    <source>
        <strain evidence="2 5">CECT 7022</strain>
    </source>
</reference>
<dbReference type="EMBL" id="CP054614">
    <property type="protein sequence ID" value="QKS59362.1"/>
    <property type="molecule type" value="Genomic_DNA"/>
</dbReference>
<organism evidence="2 5">
    <name type="scientific">Paenibacillus barcinonensis</name>
    <dbReference type="NCBI Taxonomy" id="198119"/>
    <lineage>
        <taxon>Bacteria</taxon>
        <taxon>Bacillati</taxon>
        <taxon>Bacillota</taxon>
        <taxon>Bacilli</taxon>
        <taxon>Bacillales</taxon>
        <taxon>Paenibacillaceae</taxon>
        <taxon>Paenibacillus</taxon>
    </lineage>
</organism>
<evidence type="ECO:0000313" key="4">
    <source>
        <dbReference type="EMBL" id="QKS59420.1"/>
    </source>
</evidence>
<dbReference type="RefSeq" id="WP_174812266.1">
    <property type="nucleotide sequence ID" value="NZ_CP054614.1"/>
</dbReference>
<feature type="transmembrane region" description="Helical" evidence="1">
    <location>
        <begin position="185"/>
        <end position="201"/>
    </location>
</feature>
<keyword evidence="1" id="KW-1133">Transmembrane helix</keyword>
<name>A0A2V4VXI7_PAEBA</name>
<evidence type="ECO:0000256" key="1">
    <source>
        <dbReference type="SAM" id="Phobius"/>
    </source>
</evidence>
<feature type="transmembrane region" description="Helical" evidence="1">
    <location>
        <begin position="160"/>
        <end position="179"/>
    </location>
</feature>
<evidence type="ECO:0000313" key="5">
    <source>
        <dbReference type="Proteomes" id="UP000247790"/>
    </source>
</evidence>
<sequence length="208" mass="23555">MWEPTRFLLFSTLETMSAFALMLAIFRIKVRKYIWPGLFMSLLINFQSYLMREEASMSALAPALSTILFILLITTVVKVPVMWSSIIAIVGTFSYTVVQTVILFSFFRGVDTSTLATSVEGAALQAATSVVAIGVTYFLLKFKIGFTADFEKFRFKWEHIGVAAFIVFSLMASTVMFYLDNMLLVIAHMALAVGLFLYYAIRKERDEY</sequence>
<protein>
    <submittedName>
        <fullName evidence="2">Uncharacterized protein</fullName>
    </submittedName>
</protein>
<evidence type="ECO:0000313" key="3">
    <source>
        <dbReference type="EMBL" id="QKS59362.1"/>
    </source>
</evidence>
<keyword evidence="1" id="KW-0472">Membrane</keyword>
<proteinExistence type="predicted"/>
<dbReference type="Proteomes" id="UP000509327">
    <property type="component" value="Chromosome"/>
</dbReference>
<dbReference type="EMBL" id="QJSW01000001">
    <property type="protein sequence ID" value="PYE52475.1"/>
    <property type="molecule type" value="Genomic_DNA"/>
</dbReference>
<dbReference type="AlphaFoldDB" id="A0A2V4VXI7"/>
<reference evidence="3 6" key="2">
    <citation type="submission" date="2020-06" db="EMBL/GenBank/DDBJ databases">
        <title>Complete genome of Paenibacillus barcinonensis KACC11450.</title>
        <authorList>
            <person name="Kim M."/>
            <person name="Park Y.-J."/>
            <person name="Shin J.-H."/>
        </authorList>
    </citation>
    <scope>NUCLEOTIDE SEQUENCE [LARGE SCALE GENOMIC DNA]</scope>
    <source>
        <strain evidence="3 6">KACC11450</strain>
    </source>
</reference>
<keyword evidence="6" id="KW-1185">Reference proteome</keyword>
<dbReference type="Proteomes" id="UP000247790">
    <property type="component" value="Unassembled WGS sequence"/>
</dbReference>
<feature type="transmembrane region" description="Helical" evidence="1">
    <location>
        <begin position="33"/>
        <end position="51"/>
    </location>
</feature>
<gene>
    <name evidence="2" type="ORF">DFQ00_101413</name>
    <name evidence="3" type="ORF">HUB98_26260</name>
    <name evidence="4" type="ORF">HUB98_26590</name>
</gene>